<dbReference type="EMBL" id="JASCZI010211762">
    <property type="protein sequence ID" value="MED6196508.1"/>
    <property type="molecule type" value="Genomic_DNA"/>
</dbReference>
<evidence type="ECO:0000256" key="6">
    <source>
        <dbReference type="ARBA" id="ARBA00022989"/>
    </source>
</evidence>
<evidence type="ECO:0000313" key="11">
    <source>
        <dbReference type="Proteomes" id="UP001341840"/>
    </source>
</evidence>
<dbReference type="CDD" id="cd02436">
    <property type="entry name" value="Nodulin-21"/>
    <property type="match status" value="1"/>
</dbReference>
<keyword evidence="7 9" id="KW-0472">Membrane</keyword>
<evidence type="ECO:0000256" key="1">
    <source>
        <dbReference type="ARBA" id="ARBA00004128"/>
    </source>
</evidence>
<evidence type="ECO:0000256" key="3">
    <source>
        <dbReference type="ARBA" id="ARBA00022496"/>
    </source>
</evidence>
<evidence type="ECO:0000256" key="9">
    <source>
        <dbReference type="RuleBase" id="RU369115"/>
    </source>
</evidence>
<accession>A0ABU6XII7</accession>
<sequence>MASNADCGDDNNLVAGEVVVVEAPNDENGKDDGKQTKVAAMSEEVDHGNSNNNKVDYSQRGQWLRAAILGANDGLVSVASLILGVGAVKRDSKAMLLAGFAGCIAGACSMALGEYVSVSTQYEVEVGQIKRDSNLMEEKRFSLLLLPNPLHAALASALSFTVGAVIPLVFTAFVRDYKLRLVLCVVVSSLALVGFGFLGAVLGHTHKVRSSVRILIGGLMAMAITFVLTRLVGFGANLEL</sequence>
<reference evidence="10 11" key="1">
    <citation type="journal article" date="2023" name="Plants (Basel)">
        <title>Bridging the Gap: Combining Genomics and Transcriptomics Approaches to Understand Stylosanthes scabra, an Orphan Legume from the Brazilian Caatinga.</title>
        <authorList>
            <person name="Ferreira-Neto J.R.C."/>
            <person name="da Silva M.D."/>
            <person name="Binneck E."/>
            <person name="de Melo N.F."/>
            <person name="da Silva R.H."/>
            <person name="de Melo A.L.T.M."/>
            <person name="Pandolfi V."/>
            <person name="Bustamante F.O."/>
            <person name="Brasileiro-Vidal A.C."/>
            <person name="Benko-Iseppon A.M."/>
        </authorList>
    </citation>
    <scope>NUCLEOTIDE SEQUENCE [LARGE SCALE GENOMIC DNA]</scope>
    <source>
        <tissue evidence="10">Leaves</tissue>
    </source>
</reference>
<comment type="caution">
    <text evidence="10">The sequence shown here is derived from an EMBL/GenBank/DDBJ whole genome shotgun (WGS) entry which is preliminary data.</text>
</comment>
<evidence type="ECO:0000256" key="4">
    <source>
        <dbReference type="ARBA" id="ARBA00022554"/>
    </source>
</evidence>
<keyword evidence="3" id="KW-0410">Iron transport</keyword>
<feature type="transmembrane region" description="Helical" evidence="9">
    <location>
        <begin position="94"/>
        <end position="112"/>
    </location>
</feature>
<name>A0ABU6XII7_9FABA</name>
<keyword evidence="9" id="KW-0813">Transport</keyword>
<feature type="transmembrane region" description="Helical" evidence="9">
    <location>
        <begin position="214"/>
        <end position="236"/>
    </location>
</feature>
<dbReference type="PANTHER" id="PTHR31851">
    <property type="entry name" value="FE(2+)/MN(2+) TRANSPORTER PCL1"/>
    <property type="match status" value="1"/>
</dbReference>
<dbReference type="Pfam" id="PF01988">
    <property type="entry name" value="VIT1"/>
    <property type="match status" value="2"/>
</dbReference>
<organism evidence="10 11">
    <name type="scientific">Stylosanthes scabra</name>
    <dbReference type="NCBI Taxonomy" id="79078"/>
    <lineage>
        <taxon>Eukaryota</taxon>
        <taxon>Viridiplantae</taxon>
        <taxon>Streptophyta</taxon>
        <taxon>Embryophyta</taxon>
        <taxon>Tracheophyta</taxon>
        <taxon>Spermatophyta</taxon>
        <taxon>Magnoliopsida</taxon>
        <taxon>eudicotyledons</taxon>
        <taxon>Gunneridae</taxon>
        <taxon>Pentapetalae</taxon>
        <taxon>rosids</taxon>
        <taxon>fabids</taxon>
        <taxon>Fabales</taxon>
        <taxon>Fabaceae</taxon>
        <taxon>Papilionoideae</taxon>
        <taxon>50 kb inversion clade</taxon>
        <taxon>dalbergioids sensu lato</taxon>
        <taxon>Dalbergieae</taxon>
        <taxon>Pterocarpus clade</taxon>
        <taxon>Stylosanthes</taxon>
    </lineage>
</organism>
<evidence type="ECO:0000256" key="5">
    <source>
        <dbReference type="ARBA" id="ARBA00022692"/>
    </source>
</evidence>
<feature type="transmembrane region" description="Helical" evidence="9">
    <location>
        <begin position="181"/>
        <end position="202"/>
    </location>
</feature>
<evidence type="ECO:0000256" key="8">
    <source>
        <dbReference type="ARBA" id="ARBA00044464"/>
    </source>
</evidence>
<comment type="catalytic activity">
    <reaction evidence="8">
        <text>Fe(2+)(in) = Fe(2+)(out)</text>
        <dbReference type="Rhea" id="RHEA:28486"/>
        <dbReference type="ChEBI" id="CHEBI:29033"/>
    </reaction>
    <physiologicalReaction direction="left-to-right" evidence="8">
        <dbReference type="Rhea" id="RHEA:28487"/>
    </physiologicalReaction>
</comment>
<evidence type="ECO:0000256" key="2">
    <source>
        <dbReference type="ARBA" id="ARBA00007049"/>
    </source>
</evidence>
<protein>
    <recommendedName>
        <fullName evidence="9">Vacuolar iron transporter</fullName>
    </recommendedName>
</protein>
<dbReference type="Proteomes" id="UP001341840">
    <property type="component" value="Unassembled WGS sequence"/>
</dbReference>
<keyword evidence="11" id="KW-1185">Reference proteome</keyword>
<proteinExistence type="inferred from homology"/>
<keyword evidence="9" id="KW-0406">Ion transport</keyword>
<evidence type="ECO:0000313" key="10">
    <source>
        <dbReference type="EMBL" id="MED6196508.1"/>
    </source>
</evidence>
<comment type="function">
    <text evidence="9">Vacuolar Fe(2+) uptake transporter.</text>
</comment>
<comment type="subcellular location">
    <subcellularLocation>
        <location evidence="1 9">Vacuole membrane</location>
        <topology evidence="1 9">Multi-pass membrane protein</topology>
    </subcellularLocation>
</comment>
<evidence type="ECO:0000256" key="7">
    <source>
        <dbReference type="ARBA" id="ARBA00023136"/>
    </source>
</evidence>
<keyword evidence="5 9" id="KW-0812">Transmembrane</keyword>
<keyword evidence="4 9" id="KW-0926">Vacuole</keyword>
<feature type="transmembrane region" description="Helical" evidence="9">
    <location>
        <begin position="150"/>
        <end position="174"/>
    </location>
</feature>
<keyword evidence="6 9" id="KW-1133">Transmembrane helix</keyword>
<feature type="transmembrane region" description="Helical" evidence="9">
    <location>
        <begin position="63"/>
        <end position="87"/>
    </location>
</feature>
<keyword evidence="3" id="KW-0408">Iron</keyword>
<dbReference type="InterPro" id="IPR008217">
    <property type="entry name" value="Ccc1_fam"/>
</dbReference>
<gene>
    <name evidence="10" type="primary">CCC1_3</name>
    <name evidence="10" type="ORF">PIB30_048173</name>
</gene>
<comment type="similarity">
    <text evidence="2 9">Belongs to the CCC1 family.</text>
</comment>